<dbReference type="Gene3D" id="1.10.260.40">
    <property type="entry name" value="lambda repressor-like DNA-binding domains"/>
    <property type="match status" value="1"/>
</dbReference>
<dbReference type="Pfam" id="PF00356">
    <property type="entry name" value="LacI"/>
    <property type="match status" value="1"/>
</dbReference>
<evidence type="ECO:0000256" key="1">
    <source>
        <dbReference type="ARBA" id="ARBA00023015"/>
    </source>
</evidence>
<dbReference type="InterPro" id="IPR000843">
    <property type="entry name" value="HTH_LacI"/>
</dbReference>
<accession>A0ABV7YLS5</accession>
<dbReference type="EMBL" id="JBHRZH010000041">
    <property type="protein sequence ID" value="MFC3765636.1"/>
    <property type="molecule type" value="Genomic_DNA"/>
</dbReference>
<protein>
    <submittedName>
        <fullName evidence="5">LacI family DNA-binding transcriptional regulator</fullName>
    </submittedName>
</protein>
<comment type="caution">
    <text evidence="5">The sequence shown here is derived from an EMBL/GenBank/DDBJ whole genome shotgun (WGS) entry which is preliminary data.</text>
</comment>
<evidence type="ECO:0000313" key="5">
    <source>
        <dbReference type="EMBL" id="MFC3765636.1"/>
    </source>
</evidence>
<dbReference type="SUPFAM" id="SSF53822">
    <property type="entry name" value="Periplasmic binding protein-like I"/>
    <property type="match status" value="1"/>
</dbReference>
<evidence type="ECO:0000259" key="4">
    <source>
        <dbReference type="PROSITE" id="PS50932"/>
    </source>
</evidence>
<dbReference type="Proteomes" id="UP001595699">
    <property type="component" value="Unassembled WGS sequence"/>
</dbReference>
<dbReference type="Pfam" id="PF13377">
    <property type="entry name" value="Peripla_BP_3"/>
    <property type="match status" value="1"/>
</dbReference>
<dbReference type="PANTHER" id="PTHR30146:SF109">
    <property type="entry name" value="HTH-TYPE TRANSCRIPTIONAL REGULATOR GALS"/>
    <property type="match status" value="1"/>
</dbReference>
<dbReference type="InterPro" id="IPR010982">
    <property type="entry name" value="Lambda_DNA-bd_dom_sf"/>
</dbReference>
<evidence type="ECO:0000256" key="3">
    <source>
        <dbReference type="ARBA" id="ARBA00023163"/>
    </source>
</evidence>
<name>A0ABV7YLS5_9ACTN</name>
<keyword evidence="1" id="KW-0805">Transcription regulation</keyword>
<feature type="domain" description="HTH lacI-type" evidence="4">
    <location>
        <begin position="6"/>
        <end position="63"/>
    </location>
</feature>
<dbReference type="Gene3D" id="3.40.50.2300">
    <property type="match status" value="2"/>
</dbReference>
<proteinExistence type="predicted"/>
<dbReference type="PROSITE" id="PS50932">
    <property type="entry name" value="HTH_LACI_2"/>
    <property type="match status" value="1"/>
</dbReference>
<dbReference type="PANTHER" id="PTHR30146">
    <property type="entry name" value="LACI-RELATED TRANSCRIPTIONAL REPRESSOR"/>
    <property type="match status" value="1"/>
</dbReference>
<keyword evidence="3" id="KW-0804">Transcription</keyword>
<dbReference type="CDD" id="cd06267">
    <property type="entry name" value="PBP1_LacI_sugar_binding-like"/>
    <property type="match status" value="1"/>
</dbReference>
<sequence>MGDRQVTLKDVAEKAGVSTAVVSAVISGGTNNIRMSEATRERVAHAIAETGYRVNHAAKSLSMSRSGVIAAVVPKIANPVFEFAIRGMHAAAEENGDVLMLADALWIEPGSRLMSRMAGTGMVDGFLVRSTHWGTETITELIGRRIPFVILQTPVPRGHTSVWVDDVAGIATATEHLLELGHRRVAMVGGPESATLGGPRVEGYLQALRAFGVSVEPSLVRQCGYDADIVGREVQALLGSEAPPTALLVDNIMVAQNAVAAIVDAGVRVPDDLSIVVYQDLPFADAMRPAPTTVRMPLYEAGMRGYRTLRKMIDGVKVRSAVVSTPRPRLIDRGSTAPPRV</sequence>
<dbReference type="InterPro" id="IPR046335">
    <property type="entry name" value="LacI/GalR-like_sensor"/>
</dbReference>
<dbReference type="RefSeq" id="WP_205116497.1">
    <property type="nucleotide sequence ID" value="NZ_JAFBCM010000001.1"/>
</dbReference>
<dbReference type="SUPFAM" id="SSF47413">
    <property type="entry name" value="lambda repressor-like DNA-binding domains"/>
    <property type="match status" value="1"/>
</dbReference>
<keyword evidence="2 5" id="KW-0238">DNA-binding</keyword>
<gene>
    <name evidence="5" type="ORF">ACFOUW_32710</name>
</gene>
<organism evidence="5 6">
    <name type="scientific">Tenggerimyces flavus</name>
    <dbReference type="NCBI Taxonomy" id="1708749"/>
    <lineage>
        <taxon>Bacteria</taxon>
        <taxon>Bacillati</taxon>
        <taxon>Actinomycetota</taxon>
        <taxon>Actinomycetes</taxon>
        <taxon>Propionibacteriales</taxon>
        <taxon>Nocardioidaceae</taxon>
        <taxon>Tenggerimyces</taxon>
    </lineage>
</organism>
<evidence type="ECO:0000256" key="2">
    <source>
        <dbReference type="ARBA" id="ARBA00023125"/>
    </source>
</evidence>
<evidence type="ECO:0000313" key="6">
    <source>
        <dbReference type="Proteomes" id="UP001595699"/>
    </source>
</evidence>
<dbReference type="GO" id="GO:0003677">
    <property type="term" value="F:DNA binding"/>
    <property type="evidence" value="ECO:0007669"/>
    <property type="project" value="UniProtKB-KW"/>
</dbReference>
<dbReference type="SMART" id="SM00354">
    <property type="entry name" value="HTH_LACI"/>
    <property type="match status" value="1"/>
</dbReference>
<dbReference type="InterPro" id="IPR028082">
    <property type="entry name" value="Peripla_BP_I"/>
</dbReference>
<keyword evidence="6" id="KW-1185">Reference proteome</keyword>
<dbReference type="CDD" id="cd01392">
    <property type="entry name" value="HTH_LacI"/>
    <property type="match status" value="1"/>
</dbReference>
<reference evidence="6" key="1">
    <citation type="journal article" date="2019" name="Int. J. Syst. Evol. Microbiol.">
        <title>The Global Catalogue of Microorganisms (GCM) 10K type strain sequencing project: providing services to taxonomists for standard genome sequencing and annotation.</title>
        <authorList>
            <consortium name="The Broad Institute Genomics Platform"/>
            <consortium name="The Broad Institute Genome Sequencing Center for Infectious Disease"/>
            <person name="Wu L."/>
            <person name="Ma J."/>
        </authorList>
    </citation>
    <scope>NUCLEOTIDE SEQUENCE [LARGE SCALE GENOMIC DNA]</scope>
    <source>
        <strain evidence="6">CGMCC 4.7241</strain>
    </source>
</reference>